<dbReference type="AlphaFoldDB" id="A0AAE1BKE2"/>
<accession>A0AAE1BKE2</accession>
<protein>
    <submittedName>
        <fullName evidence="1">Uncharacterized protein</fullName>
    </submittedName>
</protein>
<gene>
    <name evidence="1" type="ORF">Pcinc_042223</name>
</gene>
<dbReference type="Proteomes" id="UP001286313">
    <property type="component" value="Unassembled WGS sequence"/>
</dbReference>
<reference evidence="1" key="1">
    <citation type="submission" date="2023-10" db="EMBL/GenBank/DDBJ databases">
        <title>Genome assemblies of two species of porcelain crab, Petrolisthes cinctipes and Petrolisthes manimaculis (Anomura: Porcellanidae).</title>
        <authorList>
            <person name="Angst P."/>
        </authorList>
    </citation>
    <scope>NUCLEOTIDE SEQUENCE</scope>
    <source>
        <strain evidence="1">PB745_01</strain>
        <tissue evidence="1">Gill</tissue>
    </source>
</reference>
<dbReference type="EMBL" id="JAWQEG010008047">
    <property type="protein sequence ID" value="KAK3851094.1"/>
    <property type="molecule type" value="Genomic_DNA"/>
</dbReference>
<comment type="caution">
    <text evidence="1">The sequence shown here is derived from an EMBL/GenBank/DDBJ whole genome shotgun (WGS) entry which is preliminary data.</text>
</comment>
<name>A0AAE1BKE2_PETCI</name>
<sequence>MVATEQCGESPSPKRCVDLSAGYGSPCISIIHYHCHRHRHHHHSIYSSQHSLPHYSYHHNHSTTLPSSYHHNHSSQHSLIPLTTITPHNTLFLIPLKCSSPSQPFLTTLLFSFLSPQQPLLTTLPSSHLLISHHHWLYTS</sequence>
<evidence type="ECO:0000313" key="2">
    <source>
        <dbReference type="Proteomes" id="UP001286313"/>
    </source>
</evidence>
<evidence type="ECO:0000313" key="1">
    <source>
        <dbReference type="EMBL" id="KAK3851094.1"/>
    </source>
</evidence>
<keyword evidence="2" id="KW-1185">Reference proteome</keyword>
<proteinExistence type="predicted"/>
<organism evidence="1 2">
    <name type="scientific">Petrolisthes cinctipes</name>
    <name type="common">Flat porcelain crab</name>
    <dbReference type="NCBI Taxonomy" id="88211"/>
    <lineage>
        <taxon>Eukaryota</taxon>
        <taxon>Metazoa</taxon>
        <taxon>Ecdysozoa</taxon>
        <taxon>Arthropoda</taxon>
        <taxon>Crustacea</taxon>
        <taxon>Multicrustacea</taxon>
        <taxon>Malacostraca</taxon>
        <taxon>Eumalacostraca</taxon>
        <taxon>Eucarida</taxon>
        <taxon>Decapoda</taxon>
        <taxon>Pleocyemata</taxon>
        <taxon>Anomura</taxon>
        <taxon>Galatheoidea</taxon>
        <taxon>Porcellanidae</taxon>
        <taxon>Petrolisthes</taxon>
    </lineage>
</organism>